<evidence type="ECO:0000313" key="1">
    <source>
        <dbReference type="EMBL" id="SVA67543.1"/>
    </source>
</evidence>
<protein>
    <submittedName>
        <fullName evidence="1">Uncharacterized protein</fullName>
    </submittedName>
</protein>
<sequence>MVSIGNGEKCPYCDLIQGKDFDDPLPHFMSKHEKEFTDAIGGK</sequence>
<name>A0A381XTI3_9ZZZZ</name>
<dbReference type="AlphaFoldDB" id="A0A381XTI3"/>
<accession>A0A381XTI3</accession>
<reference evidence="1" key="1">
    <citation type="submission" date="2018-05" db="EMBL/GenBank/DDBJ databases">
        <authorList>
            <person name="Lanie J.A."/>
            <person name="Ng W.-L."/>
            <person name="Kazmierczak K.M."/>
            <person name="Andrzejewski T.M."/>
            <person name="Davidsen T.M."/>
            <person name="Wayne K.J."/>
            <person name="Tettelin H."/>
            <person name="Glass J.I."/>
            <person name="Rusch D."/>
            <person name="Podicherti R."/>
            <person name="Tsui H.-C.T."/>
            <person name="Winkler M.E."/>
        </authorList>
    </citation>
    <scope>NUCLEOTIDE SEQUENCE</scope>
</reference>
<proteinExistence type="predicted"/>
<gene>
    <name evidence="1" type="ORF">METZ01_LOCUS120397</name>
</gene>
<organism evidence="1">
    <name type="scientific">marine metagenome</name>
    <dbReference type="NCBI Taxonomy" id="408172"/>
    <lineage>
        <taxon>unclassified sequences</taxon>
        <taxon>metagenomes</taxon>
        <taxon>ecological metagenomes</taxon>
    </lineage>
</organism>
<dbReference type="EMBL" id="UINC01016175">
    <property type="protein sequence ID" value="SVA67543.1"/>
    <property type="molecule type" value="Genomic_DNA"/>
</dbReference>